<evidence type="ECO:0008006" key="3">
    <source>
        <dbReference type="Google" id="ProtNLM"/>
    </source>
</evidence>
<organism evidence="1 2">
    <name type="scientific">Phytophthora cactorum</name>
    <dbReference type="NCBI Taxonomy" id="29920"/>
    <lineage>
        <taxon>Eukaryota</taxon>
        <taxon>Sar</taxon>
        <taxon>Stramenopiles</taxon>
        <taxon>Oomycota</taxon>
        <taxon>Peronosporomycetes</taxon>
        <taxon>Peronosporales</taxon>
        <taxon>Peronosporaceae</taxon>
        <taxon>Phytophthora</taxon>
    </lineage>
</organism>
<dbReference type="EMBL" id="RCMV01000574">
    <property type="protein sequence ID" value="KAG3215213.1"/>
    <property type="molecule type" value="Genomic_DNA"/>
</dbReference>
<comment type="caution">
    <text evidence="1">The sequence shown here is derived from an EMBL/GenBank/DDBJ whole genome shotgun (WGS) entry which is preliminary data.</text>
</comment>
<evidence type="ECO:0000313" key="1">
    <source>
        <dbReference type="EMBL" id="KAG3215213.1"/>
    </source>
</evidence>
<gene>
    <name evidence="1" type="ORF">PC129_g13897</name>
</gene>
<dbReference type="VEuPathDB" id="FungiDB:PC110_g18680"/>
<proteinExistence type="predicted"/>
<dbReference type="AlphaFoldDB" id="A0A8T1HSG8"/>
<dbReference type="Proteomes" id="UP000760860">
    <property type="component" value="Unassembled WGS sequence"/>
</dbReference>
<accession>A0A8T1HSG8</accession>
<protein>
    <recommendedName>
        <fullName evidence="3">FAR1 domain-containing protein</fullName>
    </recommendedName>
</protein>
<reference evidence="1" key="1">
    <citation type="submission" date="2018-05" db="EMBL/GenBank/DDBJ databases">
        <title>Effector identification in a new, highly contiguous assembly of the strawberry crown rot pathogen Phytophthora cactorum.</title>
        <authorList>
            <person name="Armitage A.D."/>
            <person name="Nellist C.F."/>
            <person name="Bates H."/>
            <person name="Vickerstaff R.J."/>
            <person name="Harrison R.J."/>
        </authorList>
    </citation>
    <scope>NUCLEOTIDE SEQUENCE</scope>
    <source>
        <strain evidence="1">P421</strain>
    </source>
</reference>
<name>A0A8T1HSG8_9STRA</name>
<sequence>MGNTNHKRAASDLGKSRGAVNACVKVVDSASNTFAVKMTKWNLQHNHSLTEYGFRQHPSNRMEIDERTIQTGDQLHQAGAKKSSNLKFVADNSESNPTPQDVHNLVRKLKLRDAGQGSSNSGKRFKRWMMEFVEQPRNGGRIFTDEVNDKV</sequence>
<evidence type="ECO:0000313" key="2">
    <source>
        <dbReference type="Proteomes" id="UP000760860"/>
    </source>
</evidence>